<keyword evidence="2" id="KW-1185">Reference proteome</keyword>
<dbReference type="Gene3D" id="3.15.30.10">
    <property type="entry name" value="putative capsid protein of prophage domain like"/>
    <property type="match status" value="1"/>
</dbReference>
<evidence type="ECO:0000313" key="1">
    <source>
        <dbReference type="EMBL" id="BBI51102.1"/>
    </source>
</evidence>
<dbReference type="EMBL" id="AP019416">
    <property type="protein sequence ID" value="BBI51102.1"/>
    <property type="molecule type" value="Genomic_DNA"/>
</dbReference>
<evidence type="ECO:0000313" key="2">
    <source>
        <dbReference type="Proteomes" id="UP000289555"/>
    </source>
</evidence>
<protein>
    <submittedName>
        <fullName evidence="1">Minor capsid protein E</fullName>
    </submittedName>
</protein>
<organism evidence="1 2">
    <name type="scientific">Vreelandella olivaria</name>
    <dbReference type="NCBI Taxonomy" id="390919"/>
    <lineage>
        <taxon>Bacteria</taxon>
        <taxon>Pseudomonadati</taxon>
        <taxon>Pseudomonadota</taxon>
        <taxon>Gammaproteobacteria</taxon>
        <taxon>Oceanospirillales</taxon>
        <taxon>Halomonadaceae</taxon>
        <taxon>Vreelandella</taxon>
    </lineage>
</organism>
<name>A0ABN5WW57_9GAMM</name>
<dbReference type="Pfam" id="PF03864">
    <property type="entry name" value="Phage_cap_E"/>
    <property type="match status" value="1"/>
</dbReference>
<proteinExistence type="predicted"/>
<dbReference type="Gene3D" id="3.30.1930.10">
    <property type="entry name" value="capsid protein of prophage domain"/>
    <property type="match status" value="1"/>
</dbReference>
<accession>A0ABN5WW57</accession>
<dbReference type="Proteomes" id="UP000289555">
    <property type="component" value="Chromosome"/>
</dbReference>
<sequence>MDLFEPRTMLEAVEQMKRARRFLGTTFFGANPVNSVTQHVDIDILKGQRKMAPFVRPNRPGKVVDRTGSVMRSYQPPYIKPKLETNAGQLLGHRQPGEQIYSGRTPLQRAGDQLARDMEDLDDQINRREEWMVAQALTSGQVEVVGDGVDDIIDYQMAASHQVTESVLWTEATADPIADLRKYKRRIAKDSGRTANAAVMSAEAADAFLDSESVIKKLNTRRIDLGMIRPEELPDGVTYLGYLNDPGVDLFSYEEWYLDPEGNEQPMIPAGGLVMGPTSSRCGMLYAAIQDMEAIEGGMFDVARYPKSWIEKDPSVRWLMMQAALCQASMNRTPSFTPRSHNRPAKMRGFLCPID</sequence>
<reference evidence="2" key="1">
    <citation type="journal article" date="2019" name="Microbiol. Resour. Announc.">
        <title>Complete Genome Sequence of Halomonas olivaria, a Moderately Halophilic Bacterium Isolated from Olive Processing Effluents, Obtained by Nanopore Sequencing.</title>
        <authorList>
            <person name="Nagata S."/>
            <person name="Ii K.M."/>
            <person name="Tsukimi T."/>
            <person name="Miura M.C."/>
            <person name="Galipon J."/>
            <person name="Arakawa K."/>
        </authorList>
    </citation>
    <scope>NUCLEOTIDE SEQUENCE [LARGE SCALE GENOMIC DNA]</scope>
    <source>
        <strain evidence="2">TYRC17</strain>
    </source>
</reference>
<dbReference type="InterPro" id="IPR005564">
    <property type="entry name" value="Major_capsid_GpE"/>
</dbReference>
<gene>
    <name evidence="1" type="ORF">HORIV_35230</name>
</gene>